<dbReference type="Proteomes" id="UP000223913">
    <property type="component" value="Unassembled WGS sequence"/>
</dbReference>
<dbReference type="EMBL" id="PDUD01000020">
    <property type="protein sequence ID" value="PHN05644.1"/>
    <property type="molecule type" value="Genomic_DNA"/>
</dbReference>
<comment type="caution">
    <text evidence="1">The sequence shown here is derived from an EMBL/GenBank/DDBJ whole genome shotgun (WGS) entry which is preliminary data.</text>
</comment>
<name>A0A2D0NAV9_FLAN2</name>
<keyword evidence="2" id="KW-1185">Reference proteome</keyword>
<accession>A0A2D0NAV9</accession>
<proteinExistence type="predicted"/>
<dbReference type="Pfam" id="PF17963">
    <property type="entry name" value="Big_9"/>
    <property type="match status" value="2"/>
</dbReference>
<organism evidence="1 2">
    <name type="scientific">Flavilitoribacter nigricans (strain ATCC 23147 / DSM 23189 / NBRC 102662 / NCIMB 1420 / SS-2)</name>
    <name type="common">Lewinella nigricans</name>
    <dbReference type="NCBI Taxonomy" id="1122177"/>
    <lineage>
        <taxon>Bacteria</taxon>
        <taxon>Pseudomonadati</taxon>
        <taxon>Bacteroidota</taxon>
        <taxon>Saprospiria</taxon>
        <taxon>Saprospirales</taxon>
        <taxon>Lewinellaceae</taxon>
        <taxon>Flavilitoribacter</taxon>
    </lineage>
</organism>
<sequence>MCRISMEKAPGMRNTHLLPGTIFLFFFLLFPVFNDAHAHTSAETTAVEEAMLATDCNDPIVGKGAVVDQINTGLACLLCGNSDLENIIDGDLTNSMTFNSLATVAGLTPLVSVKALQQNHAAGQRAGFVVQSVTGLLDINLLDNFTIRTYLDNSFQESANTSLGQILTISNIGGEGSKKRISFITTQPFDEIELVIDNTVSGLSSLRVFYAYVEPPDCDHDCVSALVPTNYTSSVTESFITGCTALLGCGVQNTANIVDADTTDFGTIDFGLLGLGQTGVVSVAAGTSFPGGYEVGFAIEKQGLLGLIDLSTLSNIQLTTRLGGSNQESQSAGGAIANIGQLGNTNITLVSFKTNLPFDEIRLAVTETLNVGQEYNVYYAFIRPDSDNDGFPDCVDSCPGGDDNFDADGNGIPDDCDLVCDVNAGLDLTICPPETTANLPPAGSGQTWVALAGNPAPASIDNSGNVTGMTVDGTYFFELQEGSCSDVVAINREEFAVDQSCNDPIVAGDVVIDGTNLLGGVCLNCFSADAGNVIDGDLSNYSEYDQLLSVLTATSLISVRDPSNVYPGGTRAGYVISLPDGLLDATVLGAFQLRTLLDGSLQETATTGNGLLSAGVLGGPGNKQRISFVTSQPFDELELVVGNVAGLLTTVRIYYAFEEPTFCPDSGGGAGGACLEYLTASSDACSMISYDRTDITALACALCEVDNISNVVDGNLNNFTTIRLTAGVIGSASISIKNVATIAGGYEVGFGLGGGVELLTADVLQDLTLTTYLNGTQRESFTASNSLVDITLLGSSGIGLLSFRTSISFDEVQLTVSAPVTANVLSELEVYYGFIRSDVDGDGTPDCLDQCCGGDDSLDADGDGIPDACDGGPDAVDDVATVDEDLTVKINVLANDDFGRDGPSATAITVVTNGANGTATVDDNGTPNDPTDDTIDYAPNANFSGSDSFTYEICDSDGACDQATVNVTVNPVNDTPVAVDDLASVDENGTVNVPVTANDDFGGDGPAIGAITIVTNGANGTATVNDNGTPDDPTDDSIDYTPNANFVGTDQVTYEICDADGTCDQAIATIEVNAVNLRLQLRVLLQGALLGTPGTIMRDDLRSDGVIPNTEPYTALPAFTHVNGGGGESVSNPGTVFADQGNNSIVDWVFVELRDPADATLVVATRSGLVQRDGDVVDVDGTSALAFTQSSAGSYYVAVRHRNHLGTMTADPIALATSGTLVDFTDTGLDLYEQSAAYDGKEQITVNGSYALYAGNTNANASVVFAGQSNDKDPIFNEVDQASGNLLKLQTYIFNGYNLGDVNMDGSSIFAGQNNDVDPIFNNVDGHPNNVLKLQTFIIPEQLAK</sequence>
<gene>
    <name evidence="1" type="ORF">CRP01_14260</name>
</gene>
<evidence type="ECO:0008006" key="3">
    <source>
        <dbReference type="Google" id="ProtNLM"/>
    </source>
</evidence>
<dbReference type="Gene3D" id="2.60.40.3440">
    <property type="match status" value="2"/>
</dbReference>
<evidence type="ECO:0000313" key="2">
    <source>
        <dbReference type="Proteomes" id="UP000223913"/>
    </source>
</evidence>
<reference evidence="1 2" key="1">
    <citation type="submission" date="2017-10" db="EMBL/GenBank/DDBJ databases">
        <title>The draft genome sequence of Lewinella nigricans NBRC 102662.</title>
        <authorList>
            <person name="Wang K."/>
        </authorList>
    </citation>
    <scope>NUCLEOTIDE SEQUENCE [LARGE SCALE GENOMIC DNA]</scope>
    <source>
        <strain evidence="1 2">NBRC 102662</strain>
    </source>
</reference>
<protein>
    <recommendedName>
        <fullName evidence="3">Tandem-95 repeat protein</fullName>
    </recommendedName>
</protein>
<evidence type="ECO:0000313" key="1">
    <source>
        <dbReference type="EMBL" id="PHN05644.1"/>
    </source>
</evidence>